<dbReference type="Gene3D" id="3.40.630.30">
    <property type="match status" value="1"/>
</dbReference>
<dbReference type="AlphaFoldDB" id="A0A1N6EV34"/>
<evidence type="ECO:0008006" key="3">
    <source>
        <dbReference type="Google" id="ProtNLM"/>
    </source>
</evidence>
<keyword evidence="2" id="KW-1185">Reference proteome</keyword>
<evidence type="ECO:0000313" key="1">
    <source>
        <dbReference type="EMBL" id="SIN86867.1"/>
    </source>
</evidence>
<evidence type="ECO:0000313" key="2">
    <source>
        <dbReference type="Proteomes" id="UP000185003"/>
    </source>
</evidence>
<dbReference type="SUPFAM" id="SSF55729">
    <property type="entry name" value="Acyl-CoA N-acyltransferases (Nat)"/>
    <property type="match status" value="1"/>
</dbReference>
<dbReference type="EMBL" id="FSRA01000001">
    <property type="protein sequence ID" value="SIN86867.1"/>
    <property type="molecule type" value="Genomic_DNA"/>
</dbReference>
<proteinExistence type="predicted"/>
<dbReference type="OrthoDB" id="4966223at2"/>
<gene>
    <name evidence="1" type="ORF">SAMN04488055_1848</name>
</gene>
<accession>A0A1N6EV34</accession>
<name>A0A1N6EV34_9BACT</name>
<dbReference type="InterPro" id="IPR016181">
    <property type="entry name" value="Acyl_CoA_acyltransferase"/>
</dbReference>
<reference evidence="1 2" key="1">
    <citation type="submission" date="2016-11" db="EMBL/GenBank/DDBJ databases">
        <authorList>
            <person name="Jaros S."/>
            <person name="Januszkiewicz K."/>
            <person name="Wedrychowicz H."/>
        </authorList>
    </citation>
    <scope>NUCLEOTIDE SEQUENCE [LARGE SCALE GENOMIC DNA]</scope>
    <source>
        <strain evidence="1 2">DSM 24787</strain>
    </source>
</reference>
<sequence>MDPNIVEKWLKGWSLSRDLPLPARYGSGFRVEVGWPQQKARYVFPNFTHEITDLANAITEPWTFLKVCGSPDAFKDLLPSRWVMQPPAFMMTCFKPMLSKNISLANEYTLDVKEEMPVSIAKILTGNGNTAAIGRLVFVDDLVIYDRIETDALHRRKGLATIVLKTLENIALSKGRTNGVLVATEAGKALYETLGWALSSLYTSVVIPQDLSPLQSPLPPGTSGHAK</sequence>
<dbReference type="Proteomes" id="UP000185003">
    <property type="component" value="Unassembled WGS sequence"/>
</dbReference>
<dbReference type="STRING" id="536979.SAMN04488055_1848"/>
<dbReference type="RefSeq" id="WP_074238955.1">
    <property type="nucleotide sequence ID" value="NZ_FSRA01000001.1"/>
</dbReference>
<organism evidence="1 2">
    <name type="scientific">Chitinophaga niabensis</name>
    <dbReference type="NCBI Taxonomy" id="536979"/>
    <lineage>
        <taxon>Bacteria</taxon>
        <taxon>Pseudomonadati</taxon>
        <taxon>Bacteroidota</taxon>
        <taxon>Chitinophagia</taxon>
        <taxon>Chitinophagales</taxon>
        <taxon>Chitinophagaceae</taxon>
        <taxon>Chitinophaga</taxon>
    </lineage>
</organism>
<protein>
    <recommendedName>
        <fullName evidence="3">Acetyltransferase (GNAT) family protein</fullName>
    </recommendedName>
</protein>